<feature type="compositionally biased region" description="Polar residues" evidence="1">
    <location>
        <begin position="38"/>
        <end position="48"/>
    </location>
</feature>
<comment type="caution">
    <text evidence="2">The sequence shown here is derived from an EMBL/GenBank/DDBJ whole genome shotgun (WGS) entry which is preliminary data.</text>
</comment>
<organism evidence="2 3">
    <name type="scientific">Hungatella hathewayi DSM 13479</name>
    <dbReference type="NCBI Taxonomy" id="566550"/>
    <lineage>
        <taxon>Bacteria</taxon>
        <taxon>Bacillati</taxon>
        <taxon>Bacillota</taxon>
        <taxon>Clostridia</taxon>
        <taxon>Lachnospirales</taxon>
        <taxon>Lachnospiraceae</taxon>
        <taxon>Hungatella</taxon>
    </lineage>
</organism>
<protein>
    <submittedName>
        <fullName evidence="2">Uncharacterized protein</fullName>
    </submittedName>
</protein>
<feature type="region of interest" description="Disordered" evidence="1">
    <location>
        <begin position="34"/>
        <end position="63"/>
    </location>
</feature>
<reference evidence="2 3" key="1">
    <citation type="submission" date="2010-01" db="EMBL/GenBank/DDBJ databases">
        <authorList>
            <person name="Weinstock G."/>
            <person name="Sodergren E."/>
            <person name="Clifton S."/>
            <person name="Fulton L."/>
            <person name="Fulton B."/>
            <person name="Courtney L."/>
            <person name="Fronick C."/>
            <person name="Harrison M."/>
            <person name="Strong C."/>
            <person name="Farmer C."/>
            <person name="Delahaunty K."/>
            <person name="Markovic C."/>
            <person name="Hall O."/>
            <person name="Minx P."/>
            <person name="Tomlinson C."/>
            <person name="Mitreva M."/>
            <person name="Nelson J."/>
            <person name="Hou S."/>
            <person name="Wollam A."/>
            <person name="Pepin K.H."/>
            <person name="Johnson M."/>
            <person name="Bhonagiri V."/>
            <person name="Nash W.E."/>
            <person name="Warren W."/>
            <person name="Chinwalla A."/>
            <person name="Mardis E.R."/>
            <person name="Wilson R.K."/>
        </authorList>
    </citation>
    <scope>NUCLEOTIDE SEQUENCE [LARGE SCALE GENOMIC DNA]</scope>
    <source>
        <strain evidence="2 3">DSM 13479</strain>
    </source>
</reference>
<gene>
    <name evidence="2" type="ORF">CLOSTHATH_02960</name>
</gene>
<dbReference type="AlphaFoldDB" id="D3AH73"/>
<sequence length="73" mass="8114">MGFPQKSIKLAEKSSPQSQKVSIVKMGVPVRLDLKENGPTSSRPQTFRISLGQPWKTRYDSDGLEGMVPVLQQ</sequence>
<dbReference type="Proteomes" id="UP000004968">
    <property type="component" value="Unassembled WGS sequence"/>
</dbReference>
<evidence type="ECO:0000313" key="3">
    <source>
        <dbReference type="Proteomes" id="UP000004968"/>
    </source>
</evidence>
<dbReference type="HOGENOM" id="CLU_2699697_0_0_9"/>
<evidence type="ECO:0000256" key="1">
    <source>
        <dbReference type="SAM" id="MobiDB-lite"/>
    </source>
</evidence>
<dbReference type="EMBL" id="ACIO01000236">
    <property type="protein sequence ID" value="EFC98816.1"/>
    <property type="molecule type" value="Genomic_DNA"/>
</dbReference>
<name>D3AH73_9FIRM</name>
<proteinExistence type="predicted"/>
<accession>D3AH73</accession>
<evidence type="ECO:0000313" key="2">
    <source>
        <dbReference type="EMBL" id="EFC98816.1"/>
    </source>
</evidence>